<feature type="domain" description="Type II methyltransferase M.Eco57I C-terminal" evidence="8">
    <location>
        <begin position="266"/>
        <end position="519"/>
    </location>
</feature>
<dbReference type="InterPro" id="IPR011639">
    <property type="entry name" value="MethylTrfase_TaqI-like_dom"/>
</dbReference>
<evidence type="ECO:0000256" key="4">
    <source>
        <dbReference type="ARBA" id="ARBA00022679"/>
    </source>
</evidence>
<dbReference type="InterPro" id="IPR029063">
    <property type="entry name" value="SAM-dependent_MTases_sf"/>
</dbReference>
<evidence type="ECO:0000313" key="9">
    <source>
        <dbReference type="EMBL" id="QKJ32872.1"/>
    </source>
</evidence>
<dbReference type="InterPro" id="IPR050953">
    <property type="entry name" value="N4_N6_ade-DNA_methylase"/>
</dbReference>
<dbReference type="PROSITE" id="PS00092">
    <property type="entry name" value="N6_MTASE"/>
    <property type="match status" value="1"/>
</dbReference>
<evidence type="ECO:0000256" key="5">
    <source>
        <dbReference type="ARBA" id="ARBA00022691"/>
    </source>
</evidence>
<accession>A0A7D4QIS3</accession>
<organism evidence="9 10">
    <name type="scientific">Mucilaginibacter mali</name>
    <dbReference type="NCBI Taxonomy" id="2740462"/>
    <lineage>
        <taxon>Bacteria</taxon>
        <taxon>Pseudomonadati</taxon>
        <taxon>Bacteroidota</taxon>
        <taxon>Sphingobacteriia</taxon>
        <taxon>Sphingobacteriales</taxon>
        <taxon>Sphingobacteriaceae</taxon>
        <taxon>Mucilaginibacter</taxon>
    </lineage>
</organism>
<dbReference type="PANTHER" id="PTHR33841:SF5">
    <property type="entry name" value="DNA METHYLASE (MODIFICATION METHYLASE) (METHYLTRANSFERASE)-RELATED"/>
    <property type="match status" value="1"/>
</dbReference>
<dbReference type="KEGG" id="mmab:HQ865_24985"/>
<keyword evidence="3 9" id="KW-0489">Methyltransferase</keyword>
<comment type="similarity">
    <text evidence="1">Belongs to the N(4)/N(6)-methyltransferase family.</text>
</comment>
<keyword evidence="10" id="KW-1185">Reference proteome</keyword>
<evidence type="ECO:0000256" key="2">
    <source>
        <dbReference type="ARBA" id="ARBA00011900"/>
    </source>
</evidence>
<dbReference type="EMBL" id="CP054139">
    <property type="protein sequence ID" value="QKJ32872.1"/>
    <property type="molecule type" value="Genomic_DNA"/>
</dbReference>
<keyword evidence="4 9" id="KW-0808">Transferase</keyword>
<dbReference type="InterPro" id="IPR002052">
    <property type="entry name" value="DNA_methylase_N6_adenine_CS"/>
</dbReference>
<evidence type="ECO:0000259" key="7">
    <source>
        <dbReference type="Pfam" id="PF07669"/>
    </source>
</evidence>
<evidence type="ECO:0000256" key="1">
    <source>
        <dbReference type="ARBA" id="ARBA00006594"/>
    </source>
</evidence>
<dbReference type="PRINTS" id="PR00507">
    <property type="entry name" value="N12N6MTFRASE"/>
</dbReference>
<dbReference type="RefSeq" id="WP_173417517.1">
    <property type="nucleotide sequence ID" value="NZ_CP054139.1"/>
</dbReference>
<comment type="catalytic activity">
    <reaction evidence="6">
        <text>a 2'-deoxyadenosine in DNA + S-adenosyl-L-methionine = an N(6)-methyl-2'-deoxyadenosine in DNA + S-adenosyl-L-homocysteine + H(+)</text>
        <dbReference type="Rhea" id="RHEA:15197"/>
        <dbReference type="Rhea" id="RHEA-COMP:12418"/>
        <dbReference type="Rhea" id="RHEA-COMP:12419"/>
        <dbReference type="ChEBI" id="CHEBI:15378"/>
        <dbReference type="ChEBI" id="CHEBI:57856"/>
        <dbReference type="ChEBI" id="CHEBI:59789"/>
        <dbReference type="ChEBI" id="CHEBI:90615"/>
        <dbReference type="ChEBI" id="CHEBI:90616"/>
        <dbReference type="EC" id="2.1.1.72"/>
    </reaction>
</comment>
<dbReference type="Gene3D" id="3.40.50.150">
    <property type="entry name" value="Vaccinia Virus protein VP39"/>
    <property type="match status" value="1"/>
</dbReference>
<dbReference type="AlphaFoldDB" id="A0A7D4QIS3"/>
<dbReference type="Proteomes" id="UP000505355">
    <property type="component" value="Chromosome"/>
</dbReference>
<dbReference type="SUPFAM" id="SSF53335">
    <property type="entry name" value="S-adenosyl-L-methionine-dependent methyltransferases"/>
    <property type="match status" value="1"/>
</dbReference>
<dbReference type="GO" id="GO:0009007">
    <property type="term" value="F:site-specific DNA-methyltransferase (adenine-specific) activity"/>
    <property type="evidence" value="ECO:0007669"/>
    <property type="project" value="UniProtKB-EC"/>
</dbReference>
<protein>
    <recommendedName>
        <fullName evidence="2">site-specific DNA-methyltransferase (adenine-specific)</fullName>
        <ecNumber evidence="2">2.1.1.72</ecNumber>
    </recommendedName>
</protein>
<gene>
    <name evidence="9" type="ORF">HQ865_24985</name>
</gene>
<dbReference type="Pfam" id="PF07669">
    <property type="entry name" value="Eco57I"/>
    <property type="match status" value="1"/>
</dbReference>
<keyword evidence="5" id="KW-0949">S-adenosyl-L-methionine</keyword>
<dbReference type="InterPro" id="IPR054520">
    <property type="entry name" value="M_Eco57I_C"/>
</dbReference>
<dbReference type="EC" id="2.1.1.72" evidence="2"/>
<dbReference type="GO" id="GO:0006304">
    <property type="term" value="P:DNA modification"/>
    <property type="evidence" value="ECO:0007669"/>
    <property type="project" value="InterPro"/>
</dbReference>
<name>A0A7D4QIS3_9SPHI</name>
<dbReference type="PANTHER" id="PTHR33841">
    <property type="entry name" value="DNA METHYLTRANSFERASE YEEA-RELATED"/>
    <property type="match status" value="1"/>
</dbReference>
<evidence type="ECO:0000259" key="8">
    <source>
        <dbReference type="Pfam" id="PF22837"/>
    </source>
</evidence>
<dbReference type="CDD" id="cd02440">
    <property type="entry name" value="AdoMet_MTases"/>
    <property type="match status" value="1"/>
</dbReference>
<dbReference type="GO" id="GO:0003676">
    <property type="term" value="F:nucleic acid binding"/>
    <property type="evidence" value="ECO:0007669"/>
    <property type="project" value="InterPro"/>
</dbReference>
<evidence type="ECO:0000256" key="6">
    <source>
        <dbReference type="ARBA" id="ARBA00047942"/>
    </source>
</evidence>
<dbReference type="Pfam" id="PF22837">
    <property type="entry name" value="M_Eco57I_C"/>
    <property type="match status" value="1"/>
</dbReference>
<dbReference type="GO" id="GO:0032259">
    <property type="term" value="P:methylation"/>
    <property type="evidence" value="ECO:0007669"/>
    <property type="project" value="UniProtKB-KW"/>
</dbReference>
<dbReference type="REBASE" id="394641">
    <property type="entry name" value="M.MspG214ORF24985P"/>
</dbReference>
<sequence length="548" mass="62742">MEPTLEEALDSRKLRGGYYTPQPIADFICKWAITEPAIRVLEPSCGDGNFVEAVIQRLLKIGVPETELFGRLKGIELLEAEAQKSKARAANYGLNSTTITNSDFFSFLATNRNERFDVVVGNPPFIRYQNFPEEHRKLAISMMQEMGLTPNKLTNIWVPFLVLSAGRLNPGGKLGMVIPAELFQVKYAAETRVFLSRFFARVTIVTFKKLVFKDIQQEVVLLLCEKQVEGVNGIRVVEVTSLEELESLDITEVQNEEVKVLEHDTEKWTKYFLDEEEICLLRRIKADPRIQLAGSLMTTNVGLVTGINEFFMITQQVAEKWNILPYTKKVVSRSAHFRGIKFTEQDLLENAAADMDSFLFLPPDEDFALLPPACQDYIRYGESMDFHKGYKCRIRKRWYITPSVYEPGGFALRQVGDYPKLIVNETNASSTDTIHRVRFQPAVDPKKVALSFLNSLTFAFSEVTGRSYGGGVLTFEPTEIGEIPLPLLTHTRIDFDRVDNLIRQRKIEEVMNIIDRELLIKQLKFTTNEVKQFRDIWKKLSGRRLNRK</sequence>
<reference evidence="9 10" key="1">
    <citation type="submission" date="2020-05" db="EMBL/GenBank/DDBJ databases">
        <title>Mucilaginibacter mali sp. nov.</title>
        <authorList>
            <person name="Kim H.S."/>
            <person name="Lee K.C."/>
            <person name="Suh M.K."/>
            <person name="Kim J.-S."/>
            <person name="Han K.-I."/>
            <person name="Eom M.K."/>
            <person name="Shin Y.K."/>
            <person name="Lee J.-S."/>
        </authorList>
    </citation>
    <scope>NUCLEOTIDE SEQUENCE [LARGE SCALE GENOMIC DNA]</scope>
    <source>
        <strain evidence="9 10">G2-14</strain>
    </source>
</reference>
<feature type="domain" description="Type II methyltransferase M.TaqI-like" evidence="7">
    <location>
        <begin position="105"/>
        <end position="207"/>
    </location>
</feature>
<proteinExistence type="inferred from homology"/>
<evidence type="ECO:0000256" key="3">
    <source>
        <dbReference type="ARBA" id="ARBA00022603"/>
    </source>
</evidence>
<evidence type="ECO:0000313" key="10">
    <source>
        <dbReference type="Proteomes" id="UP000505355"/>
    </source>
</evidence>